<name>A0A0D0DS68_9AGAM</name>
<sequence length="169" mass="18598">MYPTLAPQPVPDHVKENWPPQTLITQPSAPRPFGSVATQERNFGSVVTNERAEHPLGSPVQLYETPVPPSSTVAPLASRSDTNDPSAITKICREFLVSISVSALQAVTSKAPGRHGRAKIQKVTTVKQLRLPLEGMCCKNFLVEALDAHKLTEDYKPEFPFKLWWTGSP</sequence>
<dbReference type="InParanoid" id="A0A0D0DS68"/>
<feature type="region of interest" description="Disordered" evidence="1">
    <location>
        <begin position="54"/>
        <end position="81"/>
    </location>
</feature>
<keyword evidence="3" id="KW-1185">Reference proteome</keyword>
<protein>
    <submittedName>
        <fullName evidence="2">Uncharacterized protein</fullName>
    </submittedName>
</protein>
<feature type="region of interest" description="Disordered" evidence="1">
    <location>
        <begin position="1"/>
        <end position="33"/>
    </location>
</feature>
<dbReference type="AlphaFoldDB" id="A0A0D0DS68"/>
<reference evidence="3" key="2">
    <citation type="submission" date="2015-01" db="EMBL/GenBank/DDBJ databases">
        <title>Evolutionary Origins and Diversification of the Mycorrhizal Mutualists.</title>
        <authorList>
            <consortium name="DOE Joint Genome Institute"/>
            <consortium name="Mycorrhizal Genomics Consortium"/>
            <person name="Kohler A."/>
            <person name="Kuo A."/>
            <person name="Nagy L.G."/>
            <person name="Floudas D."/>
            <person name="Copeland A."/>
            <person name="Barry K.W."/>
            <person name="Cichocki N."/>
            <person name="Veneault-Fourrey C."/>
            <person name="LaButti K."/>
            <person name="Lindquist E.A."/>
            <person name="Lipzen A."/>
            <person name="Lundell T."/>
            <person name="Morin E."/>
            <person name="Murat C."/>
            <person name="Riley R."/>
            <person name="Ohm R."/>
            <person name="Sun H."/>
            <person name="Tunlid A."/>
            <person name="Henrissat B."/>
            <person name="Grigoriev I.V."/>
            <person name="Hibbett D.S."/>
            <person name="Martin F."/>
        </authorList>
    </citation>
    <scope>NUCLEOTIDE SEQUENCE [LARGE SCALE GENOMIC DNA]</scope>
    <source>
        <strain evidence="3">Ve08.2h10</strain>
    </source>
</reference>
<reference evidence="2 3" key="1">
    <citation type="submission" date="2014-04" db="EMBL/GenBank/DDBJ databases">
        <authorList>
            <consortium name="DOE Joint Genome Institute"/>
            <person name="Kuo A."/>
            <person name="Kohler A."/>
            <person name="Jargeat P."/>
            <person name="Nagy L.G."/>
            <person name="Floudas D."/>
            <person name="Copeland A."/>
            <person name="Barry K.W."/>
            <person name="Cichocki N."/>
            <person name="Veneault-Fourrey C."/>
            <person name="LaButti K."/>
            <person name="Lindquist E.A."/>
            <person name="Lipzen A."/>
            <person name="Lundell T."/>
            <person name="Morin E."/>
            <person name="Murat C."/>
            <person name="Sun H."/>
            <person name="Tunlid A."/>
            <person name="Henrissat B."/>
            <person name="Grigoriev I.V."/>
            <person name="Hibbett D.S."/>
            <person name="Martin F."/>
            <person name="Nordberg H.P."/>
            <person name="Cantor M.N."/>
            <person name="Hua S.X."/>
        </authorList>
    </citation>
    <scope>NUCLEOTIDE SEQUENCE [LARGE SCALE GENOMIC DNA]</scope>
    <source>
        <strain evidence="2 3">Ve08.2h10</strain>
    </source>
</reference>
<dbReference type="Proteomes" id="UP000054538">
    <property type="component" value="Unassembled WGS sequence"/>
</dbReference>
<dbReference type="OrthoDB" id="2657243at2759"/>
<dbReference type="EMBL" id="KN825608">
    <property type="protein sequence ID" value="KIK82785.1"/>
    <property type="molecule type" value="Genomic_DNA"/>
</dbReference>
<proteinExistence type="predicted"/>
<evidence type="ECO:0000256" key="1">
    <source>
        <dbReference type="SAM" id="MobiDB-lite"/>
    </source>
</evidence>
<dbReference type="HOGENOM" id="CLU_1579041_0_0_1"/>
<organism evidence="2 3">
    <name type="scientific">Paxillus rubicundulus Ve08.2h10</name>
    <dbReference type="NCBI Taxonomy" id="930991"/>
    <lineage>
        <taxon>Eukaryota</taxon>
        <taxon>Fungi</taxon>
        <taxon>Dikarya</taxon>
        <taxon>Basidiomycota</taxon>
        <taxon>Agaricomycotina</taxon>
        <taxon>Agaricomycetes</taxon>
        <taxon>Agaricomycetidae</taxon>
        <taxon>Boletales</taxon>
        <taxon>Paxilineae</taxon>
        <taxon>Paxillaceae</taxon>
        <taxon>Paxillus</taxon>
    </lineage>
</organism>
<accession>A0A0D0DS68</accession>
<feature type="compositionally biased region" description="Pro residues" evidence="1">
    <location>
        <begin position="1"/>
        <end position="10"/>
    </location>
</feature>
<evidence type="ECO:0000313" key="3">
    <source>
        <dbReference type="Proteomes" id="UP000054538"/>
    </source>
</evidence>
<evidence type="ECO:0000313" key="2">
    <source>
        <dbReference type="EMBL" id="KIK82785.1"/>
    </source>
</evidence>
<gene>
    <name evidence="2" type="ORF">PAXRUDRAFT_14666</name>
</gene>
<feature type="compositionally biased region" description="Polar residues" evidence="1">
    <location>
        <begin position="19"/>
        <end position="28"/>
    </location>
</feature>